<dbReference type="PANTHER" id="PTHR32305:SF15">
    <property type="entry name" value="PROTEIN RHSA-RELATED"/>
    <property type="match status" value="1"/>
</dbReference>
<evidence type="ECO:0000313" key="3">
    <source>
        <dbReference type="EMBL" id="WGK83464.1"/>
    </source>
</evidence>
<dbReference type="InterPro" id="IPR050708">
    <property type="entry name" value="T6SS_VgrG/RHS"/>
</dbReference>
<organism evidence="3 4">
    <name type="scientific">Vibrio aestuarianus</name>
    <dbReference type="NCBI Taxonomy" id="28171"/>
    <lineage>
        <taxon>Bacteria</taxon>
        <taxon>Pseudomonadati</taxon>
        <taxon>Pseudomonadota</taxon>
        <taxon>Gammaproteobacteria</taxon>
        <taxon>Vibrionales</taxon>
        <taxon>Vibrionaceae</taxon>
        <taxon>Vibrio</taxon>
    </lineage>
</organism>
<evidence type="ECO:0000256" key="1">
    <source>
        <dbReference type="ARBA" id="ARBA00022737"/>
    </source>
</evidence>
<dbReference type="InterPro" id="IPR056823">
    <property type="entry name" value="TEN-like_YD-shell"/>
</dbReference>
<dbReference type="PANTHER" id="PTHR32305">
    <property type="match status" value="1"/>
</dbReference>
<evidence type="ECO:0000313" key="4">
    <source>
        <dbReference type="Proteomes" id="UP001239257"/>
    </source>
</evidence>
<dbReference type="AlphaFoldDB" id="A0AAX3UAE4"/>
<feature type="domain" description="Teneurin-like YD-shell" evidence="2">
    <location>
        <begin position="829"/>
        <end position="1249"/>
    </location>
</feature>
<dbReference type="EMBL" id="CP118710">
    <property type="protein sequence ID" value="WGK83464.1"/>
    <property type="molecule type" value="Genomic_DNA"/>
</dbReference>
<accession>A0AAX3UAE4</accession>
<gene>
    <name evidence="3" type="ORF">PYE51_19210</name>
</gene>
<protein>
    <recommendedName>
        <fullName evidence="2">Teneurin-like YD-shell domain-containing protein</fullName>
    </recommendedName>
</protein>
<proteinExistence type="predicted"/>
<dbReference type="Proteomes" id="UP001239257">
    <property type="component" value="Chromosome 2"/>
</dbReference>
<evidence type="ECO:0000259" key="2">
    <source>
        <dbReference type="Pfam" id="PF25023"/>
    </source>
</evidence>
<dbReference type="Pfam" id="PF25023">
    <property type="entry name" value="TEN_YD-shell"/>
    <property type="match status" value="1"/>
</dbReference>
<name>A0AAX3UAE4_9VIBR</name>
<reference evidence="3" key="1">
    <citation type="submission" date="2022-02" db="EMBL/GenBank/DDBJ databases">
        <title>Emergence and expansion in Europe of a Vibrio aestuarianus clonal complex pathogenic for oysters.</title>
        <authorList>
            <person name="Mesnil A."/>
            <person name="Travers M.-A."/>
        </authorList>
    </citation>
    <scope>NUCLEOTIDE SEQUENCE</scope>
    <source>
        <strain evidence="3">U29</strain>
    </source>
</reference>
<keyword evidence="1" id="KW-0677">Repeat</keyword>
<dbReference type="RefSeq" id="WP_301067114.1">
    <property type="nucleotide sequence ID" value="NZ_CP118710.1"/>
</dbReference>
<sequence>MNGIKSNAHNFSEFIESGVDVRTGSFSINFKAVKFLTNRGSGPNLDISLSYSFLNKVDTGFGHGWSFPVSRFNNDNNQLYLSSGQNFKIEWNRSKNEYDIPYRKLKDIRVLYDDSKQSLVVVHKDGSREIINYETGLLDELISTKGAKVTFSYAIPGFGNEPILWKIEDEYGDKVEFDWWTDITHRRSIITHFVDNEEVNKIDFHIERIGQFNLITYVNTFDDLSCGIQYTIVSDTMVGEYALISQVEHATGLIENVNYNAHGYRLPSGAPYTYLPCVIEHRIEFGANQGSKITEYSYDAKNYLGYLSGVEWRPDRDTLFYADQNYQYSVTERCISNLRTVTHTFNKYHLRQSVDYLYNDQRYQFDQMEYFAELDRSIDEQPENYALLKSKTNTYYNSAGQSKDYTVEYDFDEYGNEIFVKQHDGSQVIREFYPLEGAAGSCPRSPDGFVCQLKKETLIPSNTSNGEVSRIKTVKYLSLEKINNSNEYYLLESEIESHDRKVRITYHTNIDDRLTYGCNKRVTTVINNYESTISYNYELDYDFGGVKITRTLATHDDISNSESKCVIFKNGKPIEYVEPSGLKTLYGYDYSDELVSITYAAGTNSEAQDINSYSLSDLSLTSIDARGSESTTYFNCSGKEIKITQKDESGNKRVISELFYDCDGQLIKQIDSDWLDGVSISLTTWYEYDAMGEVSKVILPDGRVEMTDRDLVTNTKNYQMIGCIREVVLYNDNGLEIKKSTYDWSNNLIKEKVFQYDAYSNLILESDTNGHAINYQYDHFDRVITVEKNVDGTTITQTLEYPSFTSEEVPSRISLNGTELGYCQYDGLLRKVFERTGSTETYWDFDGASLKPNRETKPTGEQITYQYHPQFKDIQSKTSATIDDCYYQYDDVLGDLVKSYNSNFTKEYRYNSLGQLVEEDFIDFKNIKRTSKARYSLGGLTLYRSDFFGNQSNFEYDSLGRLVAIDHVLAGGKRENVVIDYNAQSQISSYRVSSGSDVVVTDIEYNALGMEIERVITVNSQFEKRIVQTFNRDLLLCQRVQTTPTGTTIEEMEYDEVHRLLSFQVSGEMLPQDEYGRTISSQVYQYDIYNNPTQVKTNFSDGNSDTAQYYYDETDPVKLIKTTHTYPDYPAEIIFSYDADGNLLCDQSNNRYQYDAIGQLVAVYDSGNNLLSTYQYDAEGKLSLQRYQNQDIQLYYNNDELINEYTNEVLSSYLRMQDSTLIRNVHLADEVYSQFIISNSQGCAIQTLHRESGKIQKTNRHYLPYGQG</sequence>
<dbReference type="Gene3D" id="2.180.10.10">
    <property type="entry name" value="RHS repeat-associated core"/>
    <property type="match status" value="2"/>
</dbReference>